<sequence length="127" mass="13750">MAGNTAPKGTNDKGNNSVRIGAAVGGVLGGLFLTAGIALLLRWQKKRHDQIVADLQKQKQDEKPAGNDYYAYNGNFGSPVQVEGSLAPYEADSRARHEAGLGVVHYEMPTQGKVHELQEKRRMLSSC</sequence>
<keyword evidence="1" id="KW-0472">Membrane</keyword>
<evidence type="ECO:0000256" key="1">
    <source>
        <dbReference type="SAM" id="Phobius"/>
    </source>
</evidence>
<accession>A0A6A5TZT3</accession>
<keyword evidence="1" id="KW-0812">Transmembrane</keyword>
<keyword evidence="3" id="KW-1185">Reference proteome</keyword>
<protein>
    <submittedName>
        <fullName evidence="2">Uncharacterized protein</fullName>
    </submittedName>
</protein>
<dbReference type="EMBL" id="ML976989">
    <property type="protein sequence ID" value="KAF1957580.1"/>
    <property type="molecule type" value="Genomic_DNA"/>
</dbReference>
<proteinExistence type="predicted"/>
<name>A0A6A5TZT3_9PLEO</name>
<dbReference type="AlphaFoldDB" id="A0A6A5TZT3"/>
<gene>
    <name evidence="2" type="ORF">CC80DRAFT_547477</name>
</gene>
<evidence type="ECO:0000313" key="2">
    <source>
        <dbReference type="EMBL" id="KAF1957580.1"/>
    </source>
</evidence>
<reference evidence="2" key="1">
    <citation type="journal article" date="2020" name="Stud. Mycol.">
        <title>101 Dothideomycetes genomes: a test case for predicting lifestyles and emergence of pathogens.</title>
        <authorList>
            <person name="Haridas S."/>
            <person name="Albert R."/>
            <person name="Binder M."/>
            <person name="Bloem J."/>
            <person name="Labutti K."/>
            <person name="Salamov A."/>
            <person name="Andreopoulos B."/>
            <person name="Baker S."/>
            <person name="Barry K."/>
            <person name="Bills G."/>
            <person name="Bluhm B."/>
            <person name="Cannon C."/>
            <person name="Castanera R."/>
            <person name="Culley D."/>
            <person name="Daum C."/>
            <person name="Ezra D."/>
            <person name="Gonzalez J."/>
            <person name="Henrissat B."/>
            <person name="Kuo A."/>
            <person name="Liang C."/>
            <person name="Lipzen A."/>
            <person name="Lutzoni F."/>
            <person name="Magnuson J."/>
            <person name="Mondo S."/>
            <person name="Nolan M."/>
            <person name="Ohm R."/>
            <person name="Pangilinan J."/>
            <person name="Park H.-J."/>
            <person name="Ramirez L."/>
            <person name="Alfaro M."/>
            <person name="Sun H."/>
            <person name="Tritt A."/>
            <person name="Yoshinaga Y."/>
            <person name="Zwiers L.-H."/>
            <person name="Turgeon B."/>
            <person name="Goodwin S."/>
            <person name="Spatafora J."/>
            <person name="Crous P."/>
            <person name="Grigoriev I."/>
        </authorList>
    </citation>
    <scope>NUCLEOTIDE SEQUENCE</scope>
    <source>
        <strain evidence="2">CBS 675.92</strain>
    </source>
</reference>
<dbReference type="Proteomes" id="UP000800035">
    <property type="component" value="Unassembled WGS sequence"/>
</dbReference>
<organism evidence="2 3">
    <name type="scientific">Byssothecium circinans</name>
    <dbReference type="NCBI Taxonomy" id="147558"/>
    <lineage>
        <taxon>Eukaryota</taxon>
        <taxon>Fungi</taxon>
        <taxon>Dikarya</taxon>
        <taxon>Ascomycota</taxon>
        <taxon>Pezizomycotina</taxon>
        <taxon>Dothideomycetes</taxon>
        <taxon>Pleosporomycetidae</taxon>
        <taxon>Pleosporales</taxon>
        <taxon>Massarineae</taxon>
        <taxon>Massarinaceae</taxon>
        <taxon>Byssothecium</taxon>
    </lineage>
</organism>
<evidence type="ECO:0000313" key="3">
    <source>
        <dbReference type="Proteomes" id="UP000800035"/>
    </source>
</evidence>
<keyword evidence="1" id="KW-1133">Transmembrane helix</keyword>
<feature type="transmembrane region" description="Helical" evidence="1">
    <location>
        <begin position="20"/>
        <end position="41"/>
    </location>
</feature>